<dbReference type="InterPro" id="IPR036068">
    <property type="entry name" value="Nicotinate_pribotase-like_C"/>
</dbReference>
<feature type="domain" description="Nicotinate/nicotinamide phosphoribosyltransferase" evidence="10">
    <location>
        <begin position="165"/>
        <end position="348"/>
    </location>
</feature>
<keyword evidence="6 9" id="KW-0662">Pyridine nucleotide biosynthesis</keyword>
<evidence type="ECO:0000313" key="13">
    <source>
        <dbReference type="EMBL" id="SIT93616.1"/>
    </source>
</evidence>
<gene>
    <name evidence="13" type="ORF">SAMN05444128_3107</name>
</gene>
<sequence length="499" mass="55389">MSTLQQLYRNSLSLLTDLYQLTMAYGYWKEGMAEREAVFHLYFRKPPFKGGYTIAAGLAHAVEYLQQLQFTEDDLAYLGSLRGGNDKPLFEQAFLDYLRDLRFTCDVDAIPEGSVVFPSEPLIRVRGPLLQAQLVETPLLTIMNFQTLIATKAARVKEAAKGDLVSEFGMRRAQGIDGSLAAARAAYVGGVDATSNLLAGKLFDIPVTGTHAHSWVQAFESEADAFEAYGKAFPQDSVFLVDTYNTLEGVRHAIEVAKKLKPTGFKLKGIRLDSGDLTYLSIEARKLLDEAGMADTNIVASNDLDENIVTSLKQQGAKINVWGIGTQLVTAYDQPALGGVYKLAALKQEDGEWNYTLKLSEQLEKTSNPGIQQVRRFYDGQGYVADMIYNEAEPLPDKVLIVSPTDNTRRKSVPAGTAYKDLLIPILSTGKLVQELPDLKAIRKHREEEIRKLHESIRRLLNPHAYPAGLEAGFHQFKTELVLALREKGEAALKERQAQ</sequence>
<evidence type="ECO:0000256" key="7">
    <source>
        <dbReference type="ARBA" id="ARBA00022679"/>
    </source>
</evidence>
<dbReference type="GO" id="GO:0034355">
    <property type="term" value="P:NAD+ biosynthetic process via the salvage pathway"/>
    <property type="evidence" value="ECO:0007669"/>
    <property type="project" value="TreeGrafter"/>
</dbReference>
<dbReference type="NCBIfam" id="TIGR01513">
    <property type="entry name" value="NAPRTase_put"/>
    <property type="match status" value="1"/>
</dbReference>
<feature type="domain" description="Nicotinate phosphoribosyltransferase C-terminal" evidence="12">
    <location>
        <begin position="372"/>
        <end position="478"/>
    </location>
</feature>
<dbReference type="Pfam" id="PF17767">
    <property type="entry name" value="NAPRTase_N"/>
    <property type="match status" value="1"/>
</dbReference>
<dbReference type="AlphaFoldDB" id="A0A1R3XNV6"/>
<dbReference type="InterPro" id="IPR013785">
    <property type="entry name" value="Aldolase_TIM"/>
</dbReference>
<evidence type="ECO:0000256" key="5">
    <source>
        <dbReference type="ARBA" id="ARBA00022598"/>
    </source>
</evidence>
<evidence type="ECO:0000256" key="2">
    <source>
        <dbReference type="ARBA" id="ARBA00010897"/>
    </source>
</evidence>
<comment type="PTM">
    <text evidence="9">Transiently phosphorylated on a His residue during the reaction cycle. Phosphorylation strongly increases the affinity for substrates and increases the rate of nicotinate D-ribonucleotide production. Dephosphorylation regenerates the low-affinity form of the enzyme, leading to product release.</text>
</comment>
<comment type="similarity">
    <text evidence="2 9">Belongs to the NAPRTase family.</text>
</comment>
<dbReference type="PANTHER" id="PTHR11098">
    <property type="entry name" value="NICOTINATE PHOSPHORIBOSYLTRANSFERASE"/>
    <property type="match status" value="1"/>
</dbReference>
<comment type="catalytic activity">
    <reaction evidence="8 9">
        <text>5-phospho-alpha-D-ribose 1-diphosphate + nicotinate + ATP + H2O = nicotinate beta-D-ribonucleotide + ADP + phosphate + diphosphate</text>
        <dbReference type="Rhea" id="RHEA:36163"/>
        <dbReference type="ChEBI" id="CHEBI:15377"/>
        <dbReference type="ChEBI" id="CHEBI:30616"/>
        <dbReference type="ChEBI" id="CHEBI:32544"/>
        <dbReference type="ChEBI" id="CHEBI:33019"/>
        <dbReference type="ChEBI" id="CHEBI:43474"/>
        <dbReference type="ChEBI" id="CHEBI:57502"/>
        <dbReference type="ChEBI" id="CHEBI:58017"/>
        <dbReference type="ChEBI" id="CHEBI:456216"/>
        <dbReference type="EC" id="6.3.4.21"/>
    </reaction>
</comment>
<proteinExistence type="inferred from homology"/>
<evidence type="ECO:0000256" key="3">
    <source>
        <dbReference type="ARBA" id="ARBA00013236"/>
    </source>
</evidence>
<dbReference type="PIRSF" id="PIRSF000484">
    <property type="entry name" value="NAPRT"/>
    <property type="match status" value="1"/>
</dbReference>
<dbReference type="InterPro" id="IPR006405">
    <property type="entry name" value="Nic_PRibTrfase_pncB"/>
</dbReference>
<dbReference type="FunFam" id="3.20.20.70:FF:000076">
    <property type="entry name" value="Nicotinate phosphoribosyltransferase"/>
    <property type="match status" value="1"/>
</dbReference>
<accession>A0A1R3XNV6</accession>
<dbReference type="Gene3D" id="3.20.140.10">
    <property type="entry name" value="nicotinate phosphoribosyltransferase"/>
    <property type="match status" value="1"/>
</dbReference>
<keyword evidence="13" id="KW-0328">Glycosyltransferase</keyword>
<dbReference type="InterPro" id="IPR041525">
    <property type="entry name" value="N/Namide_PRibTrfase"/>
</dbReference>
<dbReference type="PANTHER" id="PTHR11098:SF1">
    <property type="entry name" value="NICOTINATE PHOSPHORIBOSYLTRANSFERASE"/>
    <property type="match status" value="1"/>
</dbReference>
<evidence type="ECO:0000256" key="6">
    <source>
        <dbReference type="ARBA" id="ARBA00022642"/>
    </source>
</evidence>
<dbReference type="GO" id="GO:0005829">
    <property type="term" value="C:cytosol"/>
    <property type="evidence" value="ECO:0007669"/>
    <property type="project" value="TreeGrafter"/>
</dbReference>
<evidence type="ECO:0000259" key="10">
    <source>
        <dbReference type="Pfam" id="PF04095"/>
    </source>
</evidence>
<keyword evidence="7 9" id="KW-0808">Transferase</keyword>
<dbReference type="InterPro" id="IPR007229">
    <property type="entry name" value="Nic_PRibTrfase-Fam"/>
</dbReference>
<dbReference type="UniPathway" id="UPA00253">
    <property type="reaction ID" value="UER00457"/>
</dbReference>
<dbReference type="EC" id="6.3.4.21" evidence="3 9"/>
<dbReference type="NCBIfam" id="NF006695">
    <property type="entry name" value="PRK09243.1-2"/>
    <property type="match status" value="1"/>
</dbReference>
<keyword evidence="4" id="KW-0597">Phosphoprotein</keyword>
<dbReference type="InterPro" id="IPR041619">
    <property type="entry name" value="NAPRTase_C"/>
</dbReference>
<dbReference type="RefSeq" id="WP_076670718.1">
    <property type="nucleotide sequence ID" value="NZ_FTPP01000003.1"/>
</dbReference>
<dbReference type="GO" id="GO:0047280">
    <property type="term" value="F:nicotinamide phosphoribosyltransferase activity"/>
    <property type="evidence" value="ECO:0007669"/>
    <property type="project" value="UniProtKB-ARBA"/>
</dbReference>
<dbReference type="Gene3D" id="3.20.20.70">
    <property type="entry name" value="Aldolase class I"/>
    <property type="match status" value="1"/>
</dbReference>
<comment type="pathway">
    <text evidence="1 9">Cofactor biosynthesis; NAD(+) biosynthesis; nicotinate D-ribonucleotide from nicotinate: step 1/1.</text>
</comment>
<evidence type="ECO:0000256" key="4">
    <source>
        <dbReference type="ARBA" id="ARBA00022553"/>
    </source>
</evidence>
<dbReference type="SUPFAM" id="SSF51690">
    <property type="entry name" value="Nicotinate/Quinolinate PRTase C-terminal domain-like"/>
    <property type="match status" value="1"/>
</dbReference>
<dbReference type="InterPro" id="IPR040727">
    <property type="entry name" value="NAPRTase_N"/>
</dbReference>
<reference evidence="14" key="1">
    <citation type="submission" date="2017-01" db="EMBL/GenBank/DDBJ databases">
        <authorList>
            <person name="Varghese N."/>
            <person name="Submissions S."/>
        </authorList>
    </citation>
    <scope>NUCLEOTIDE SEQUENCE [LARGE SCALE GENOMIC DNA]</scope>
    <source>
        <strain evidence="14">LP100</strain>
    </source>
</reference>
<dbReference type="Proteomes" id="UP000187181">
    <property type="component" value="Unassembled WGS sequence"/>
</dbReference>
<name>A0A1R3XNV6_9BACT</name>
<keyword evidence="5 9" id="KW-0436">Ligase</keyword>
<evidence type="ECO:0000256" key="9">
    <source>
        <dbReference type="RuleBase" id="RU365100"/>
    </source>
</evidence>
<dbReference type="Pfam" id="PF04095">
    <property type="entry name" value="NAPRTase"/>
    <property type="match status" value="1"/>
</dbReference>
<evidence type="ECO:0000256" key="8">
    <source>
        <dbReference type="ARBA" id="ARBA00048668"/>
    </source>
</evidence>
<dbReference type="GO" id="GO:0004516">
    <property type="term" value="F:nicotinate phosphoribosyltransferase activity"/>
    <property type="evidence" value="ECO:0007669"/>
    <property type="project" value="UniProtKB-UniRule"/>
</dbReference>
<dbReference type="SUPFAM" id="SSF54675">
    <property type="entry name" value="Nicotinate/Quinolinate PRTase N-terminal domain-like"/>
    <property type="match status" value="1"/>
</dbReference>
<evidence type="ECO:0000259" key="11">
    <source>
        <dbReference type="Pfam" id="PF17767"/>
    </source>
</evidence>
<evidence type="ECO:0000259" key="12">
    <source>
        <dbReference type="Pfam" id="PF17956"/>
    </source>
</evidence>
<comment type="function">
    <text evidence="9">Catalyzes the first step in the biosynthesis of NAD from nicotinic acid, the ATP-dependent synthesis of beta-nicotinate D-ribonucleotide from nicotinate and 5-phospho-D-ribose 1-phosphate.</text>
</comment>
<dbReference type="CDD" id="cd01570">
    <property type="entry name" value="NAPRTase_A"/>
    <property type="match status" value="1"/>
</dbReference>
<dbReference type="EMBL" id="FTPP01000003">
    <property type="protein sequence ID" value="SIT93616.1"/>
    <property type="molecule type" value="Genomic_DNA"/>
</dbReference>
<dbReference type="STRING" id="1317125.SAMN05444128_3107"/>
<keyword evidence="14" id="KW-1185">Reference proteome</keyword>
<protein>
    <recommendedName>
        <fullName evidence="3 9">Nicotinate phosphoribosyltransferase</fullName>
        <ecNumber evidence="3 9">6.3.4.21</ecNumber>
    </recommendedName>
</protein>
<organism evidence="13 14">
    <name type="scientific">Pontibacter indicus</name>
    <dbReference type="NCBI Taxonomy" id="1317125"/>
    <lineage>
        <taxon>Bacteria</taxon>
        <taxon>Pseudomonadati</taxon>
        <taxon>Bacteroidota</taxon>
        <taxon>Cytophagia</taxon>
        <taxon>Cytophagales</taxon>
        <taxon>Hymenobacteraceae</taxon>
        <taxon>Pontibacter</taxon>
    </lineage>
</organism>
<evidence type="ECO:0000313" key="14">
    <source>
        <dbReference type="Proteomes" id="UP000187181"/>
    </source>
</evidence>
<evidence type="ECO:0000256" key="1">
    <source>
        <dbReference type="ARBA" id="ARBA00004952"/>
    </source>
</evidence>
<dbReference type="Pfam" id="PF17956">
    <property type="entry name" value="NAPRTase_C"/>
    <property type="match status" value="1"/>
</dbReference>
<dbReference type="NCBIfam" id="NF009131">
    <property type="entry name" value="PRK12484.1"/>
    <property type="match status" value="1"/>
</dbReference>
<feature type="domain" description="Nicotinate phosphoribosyltransferase N-terminal" evidence="11">
    <location>
        <begin position="14"/>
        <end position="144"/>
    </location>
</feature>
<dbReference type="OrthoDB" id="9770610at2"/>